<organism evidence="7">
    <name type="scientific">Nothapodytes nimmoniana</name>
    <name type="common">Nothapodytes foetida</name>
    <dbReference type="NCBI Taxonomy" id="159386"/>
    <lineage>
        <taxon>Eukaryota</taxon>
        <taxon>Viridiplantae</taxon>
        <taxon>Streptophyta</taxon>
        <taxon>Embryophyta</taxon>
        <taxon>Tracheophyta</taxon>
        <taxon>Spermatophyta</taxon>
        <taxon>Magnoliopsida</taxon>
        <taxon>eudicotyledons</taxon>
        <taxon>Gunneridae</taxon>
        <taxon>Pentapetalae</taxon>
        <taxon>asterids</taxon>
        <taxon>lamiids</taxon>
        <taxon>Icacinales</taxon>
        <taxon>Icacinaceae</taxon>
        <taxon>Nothapodytes</taxon>
    </lineage>
</organism>
<dbReference type="InterPro" id="IPR011598">
    <property type="entry name" value="bHLH_dom"/>
</dbReference>
<dbReference type="GO" id="GO:0003700">
    <property type="term" value="F:DNA-binding transcription factor activity"/>
    <property type="evidence" value="ECO:0007669"/>
    <property type="project" value="TreeGrafter"/>
</dbReference>
<feature type="region of interest" description="Disordered" evidence="5">
    <location>
        <begin position="338"/>
        <end position="364"/>
    </location>
</feature>
<feature type="compositionally biased region" description="Polar residues" evidence="5">
    <location>
        <begin position="230"/>
        <end position="239"/>
    </location>
</feature>
<dbReference type="CDD" id="cd18919">
    <property type="entry name" value="bHLH_AtBPE_like"/>
    <property type="match status" value="1"/>
</dbReference>
<evidence type="ECO:0000256" key="5">
    <source>
        <dbReference type="SAM" id="MobiDB-lite"/>
    </source>
</evidence>
<feature type="domain" description="BHLH" evidence="6">
    <location>
        <begin position="375"/>
        <end position="425"/>
    </location>
</feature>
<dbReference type="InterPro" id="IPR036638">
    <property type="entry name" value="HLH_DNA-bd_sf"/>
</dbReference>
<evidence type="ECO:0000259" key="6">
    <source>
        <dbReference type="PROSITE" id="PS50888"/>
    </source>
</evidence>
<dbReference type="SMART" id="SM00353">
    <property type="entry name" value="HLH"/>
    <property type="match status" value="1"/>
</dbReference>
<evidence type="ECO:0000256" key="1">
    <source>
        <dbReference type="ARBA" id="ARBA00004123"/>
    </source>
</evidence>
<dbReference type="SUPFAM" id="SSF47459">
    <property type="entry name" value="HLH, helix-loop-helix DNA-binding domain"/>
    <property type="match status" value="1"/>
</dbReference>
<dbReference type="GO" id="GO:0005634">
    <property type="term" value="C:nucleus"/>
    <property type="evidence" value="ECO:0007669"/>
    <property type="project" value="UniProtKB-SubCell"/>
</dbReference>
<keyword evidence="2" id="KW-0805">Transcription regulation</keyword>
<dbReference type="FunFam" id="4.10.280.10:FF:000002">
    <property type="entry name" value="Basic helix-loop-helix transcription factor"/>
    <property type="match status" value="1"/>
</dbReference>
<dbReference type="EMBL" id="OP311582">
    <property type="protein sequence ID" value="WAK86110.1"/>
    <property type="molecule type" value="mRNA"/>
</dbReference>
<evidence type="ECO:0000256" key="4">
    <source>
        <dbReference type="ARBA" id="ARBA00023242"/>
    </source>
</evidence>
<feature type="region of interest" description="Disordered" evidence="5">
    <location>
        <begin position="219"/>
        <end position="326"/>
    </location>
</feature>
<dbReference type="PANTHER" id="PTHR12565">
    <property type="entry name" value="STEROL REGULATORY ELEMENT-BINDING PROTEIN"/>
    <property type="match status" value="1"/>
</dbReference>
<sequence>MDISVKKDHFDIENMNEDPVNYHSPAMPSDWQFNGTNMTNTSLDLIPIGNLMSVSKENVMESSSFSSAPIVEPFCPTIWHQHIHAQNLGFSGIDYENRPSTSNTLGFDKCSLSSPNTGVERTLGTGWTPNSMLKGGIFLPAPSAMFHHSFSHFPADSGFIERAARFSCFSGGNFGSIMNPTGISESLGCYASGIAPMQERQETLECHKLKKISGSFSEKNEVNMAESPKDTSFSVQQGAGSVRPLKNNKKSESLERSNREIKEGNVVSGTESDAGLSGEGGQQKPLLEENGRESFSTKELGSKRKRSVQDSELHQINEAQPPADAPKIDTEIQEKEYQHLGPIPNKPSGKQSKQESMTSDSPKQEYIHVRARKGQATNSHSLAERIRREKISERMKFLQDLVPGCSKLTGKAVMLDEIINYVQSLQRQVEFLSMKLATVNPRLNFNTEGLLAKEILLSQVGHSSSLGIPPDLAMIYPALHAPQAGLIRSGLSGTGNSLDALQRTINSQLTTMTGGYKERPPQVPNAWENELHNVVQMGFNPSPLNNQDLNESLPPGHMKTEA</sequence>
<evidence type="ECO:0000313" key="7">
    <source>
        <dbReference type="EMBL" id="WAK86110.1"/>
    </source>
</evidence>
<keyword evidence="4" id="KW-0539">Nucleus</keyword>
<dbReference type="PROSITE" id="PS50888">
    <property type="entry name" value="BHLH"/>
    <property type="match status" value="1"/>
</dbReference>
<feature type="compositionally biased region" description="Basic and acidic residues" evidence="5">
    <location>
        <begin position="286"/>
        <end position="315"/>
    </location>
</feature>
<feature type="region of interest" description="Disordered" evidence="5">
    <location>
        <begin position="541"/>
        <end position="562"/>
    </location>
</feature>
<feature type="compositionally biased region" description="Basic and acidic residues" evidence="5">
    <location>
        <begin position="249"/>
        <end position="263"/>
    </location>
</feature>
<evidence type="ECO:0000256" key="2">
    <source>
        <dbReference type="ARBA" id="ARBA00023015"/>
    </source>
</evidence>
<reference evidence="7" key="1">
    <citation type="submission" date="2022-08" db="EMBL/GenBank/DDBJ databases">
        <title>Phylogenomics of transcriptionally active AP2/ERF and bHLH transcription factors and their promoter regions regulating camptothecin biosynthesis in Nothapodytes nimmoniana.</title>
        <authorList>
            <person name="Godbole R.C."/>
            <person name="Pable A.A."/>
            <person name="Singh S."/>
            <person name="Barvkar V.T."/>
        </authorList>
    </citation>
    <scope>NUCLEOTIDE SEQUENCE</scope>
</reference>
<comment type="subcellular location">
    <subcellularLocation>
        <location evidence="1">Nucleus</location>
    </subcellularLocation>
</comment>
<dbReference type="AlphaFoldDB" id="A0A9E8Z0H3"/>
<dbReference type="InterPro" id="IPR024097">
    <property type="entry name" value="bHLH_ZIP_TF"/>
</dbReference>
<dbReference type="Gene3D" id="4.10.280.10">
    <property type="entry name" value="Helix-loop-helix DNA-binding domain"/>
    <property type="match status" value="1"/>
</dbReference>
<protein>
    <submittedName>
        <fullName evidence="7">Transcription factor bHLH64</fullName>
    </submittedName>
</protein>
<accession>A0A9E8Z0H3</accession>
<dbReference type="PANTHER" id="PTHR12565:SF184">
    <property type="entry name" value="BHLH TRANSCRIPTION FACTOR"/>
    <property type="match status" value="1"/>
</dbReference>
<evidence type="ECO:0000256" key="3">
    <source>
        <dbReference type="ARBA" id="ARBA00023163"/>
    </source>
</evidence>
<feature type="compositionally biased region" description="Polar residues" evidence="5">
    <location>
        <begin position="348"/>
        <end position="361"/>
    </location>
</feature>
<proteinExistence type="evidence at transcript level"/>
<dbReference type="Pfam" id="PF00010">
    <property type="entry name" value="HLH"/>
    <property type="match status" value="1"/>
</dbReference>
<keyword evidence="3" id="KW-0804">Transcription</keyword>
<dbReference type="GO" id="GO:0046983">
    <property type="term" value="F:protein dimerization activity"/>
    <property type="evidence" value="ECO:0007669"/>
    <property type="project" value="InterPro"/>
</dbReference>
<name>A0A9E8Z0H3_NOTNI</name>